<protein>
    <submittedName>
        <fullName evidence="1">Uncharacterized protein</fullName>
    </submittedName>
</protein>
<evidence type="ECO:0000313" key="1">
    <source>
        <dbReference type="EMBL" id="KAA6371718.1"/>
    </source>
</evidence>
<gene>
    <name evidence="1" type="ORF">EZS28_032755</name>
</gene>
<organism evidence="1 2">
    <name type="scientific">Streblomastix strix</name>
    <dbReference type="NCBI Taxonomy" id="222440"/>
    <lineage>
        <taxon>Eukaryota</taxon>
        <taxon>Metamonada</taxon>
        <taxon>Preaxostyla</taxon>
        <taxon>Oxymonadida</taxon>
        <taxon>Streblomastigidae</taxon>
        <taxon>Streblomastix</taxon>
    </lineage>
</organism>
<name>A0A5J4UMS9_9EUKA</name>
<sequence length="31" mass="3594">TKNRATLSLAYFPYKFVGIIDYIPNIQSNVF</sequence>
<reference evidence="1 2" key="1">
    <citation type="submission" date="2019-03" db="EMBL/GenBank/DDBJ databases">
        <title>Single cell metagenomics reveals metabolic interactions within the superorganism composed of flagellate Streblomastix strix and complex community of Bacteroidetes bacteria on its surface.</title>
        <authorList>
            <person name="Treitli S.C."/>
            <person name="Kolisko M."/>
            <person name="Husnik F."/>
            <person name="Keeling P."/>
            <person name="Hampl V."/>
        </authorList>
    </citation>
    <scope>NUCLEOTIDE SEQUENCE [LARGE SCALE GENOMIC DNA]</scope>
    <source>
        <strain evidence="1">ST1C</strain>
    </source>
</reference>
<dbReference type="AlphaFoldDB" id="A0A5J4UMS9"/>
<dbReference type="Proteomes" id="UP000324800">
    <property type="component" value="Unassembled WGS sequence"/>
</dbReference>
<proteinExistence type="predicted"/>
<dbReference type="EMBL" id="SNRW01014211">
    <property type="protein sequence ID" value="KAA6371718.1"/>
    <property type="molecule type" value="Genomic_DNA"/>
</dbReference>
<feature type="non-terminal residue" evidence="1">
    <location>
        <position position="1"/>
    </location>
</feature>
<comment type="caution">
    <text evidence="1">The sequence shown here is derived from an EMBL/GenBank/DDBJ whole genome shotgun (WGS) entry which is preliminary data.</text>
</comment>
<accession>A0A5J4UMS9</accession>
<evidence type="ECO:0000313" key="2">
    <source>
        <dbReference type="Proteomes" id="UP000324800"/>
    </source>
</evidence>